<dbReference type="PANTHER" id="PTHR41542:SF1">
    <property type="entry name" value="BLL5807 PROTEIN"/>
    <property type="match status" value="1"/>
</dbReference>
<evidence type="ECO:0000256" key="1">
    <source>
        <dbReference type="SAM" id="Phobius"/>
    </source>
</evidence>
<dbReference type="SUPFAM" id="SSF54427">
    <property type="entry name" value="NTF2-like"/>
    <property type="match status" value="1"/>
</dbReference>
<name>A0A098G7F0_9GAMM</name>
<evidence type="ECO:0000256" key="2">
    <source>
        <dbReference type="SAM" id="SignalP"/>
    </source>
</evidence>
<feature type="signal peptide" evidence="2">
    <location>
        <begin position="1"/>
        <end position="24"/>
    </location>
</feature>
<protein>
    <submittedName>
        <fullName evidence="4">Putative hypothtical protein</fullName>
    </submittedName>
</protein>
<keyword evidence="1" id="KW-0472">Membrane</keyword>
<feature type="transmembrane region" description="Helical" evidence="1">
    <location>
        <begin position="86"/>
        <end position="107"/>
    </location>
</feature>
<dbReference type="STRING" id="1212491.LFA_2559"/>
<feature type="domain" description="Tim44-like" evidence="3">
    <location>
        <begin position="141"/>
        <end position="270"/>
    </location>
</feature>
<keyword evidence="1" id="KW-0812">Transmembrane</keyword>
<gene>
    <name evidence="4" type="ORF">LFA_2559</name>
</gene>
<accession>A0A098G7F0</accession>
<dbReference type="AlphaFoldDB" id="A0A098G7F0"/>
<dbReference type="RefSeq" id="WP_045096340.1">
    <property type="nucleotide sequence ID" value="NZ_LN614827.1"/>
</dbReference>
<dbReference type="SMART" id="SM00978">
    <property type="entry name" value="Tim44"/>
    <property type="match status" value="1"/>
</dbReference>
<dbReference type="EMBL" id="LN614827">
    <property type="protein sequence ID" value="CEG57931.1"/>
    <property type="molecule type" value="Genomic_DNA"/>
</dbReference>
<organism evidence="4 5">
    <name type="scientific">Legionella fallonii LLAP-10</name>
    <dbReference type="NCBI Taxonomy" id="1212491"/>
    <lineage>
        <taxon>Bacteria</taxon>
        <taxon>Pseudomonadati</taxon>
        <taxon>Pseudomonadota</taxon>
        <taxon>Gammaproteobacteria</taxon>
        <taxon>Legionellales</taxon>
        <taxon>Legionellaceae</taxon>
        <taxon>Legionella</taxon>
    </lineage>
</organism>
<dbReference type="InterPro" id="IPR032710">
    <property type="entry name" value="NTF2-like_dom_sf"/>
</dbReference>
<evidence type="ECO:0000313" key="5">
    <source>
        <dbReference type="Proteomes" id="UP000032430"/>
    </source>
</evidence>
<dbReference type="Proteomes" id="UP000032430">
    <property type="component" value="Chromosome I"/>
</dbReference>
<keyword evidence="2" id="KW-0732">Signal</keyword>
<dbReference type="InterPro" id="IPR007379">
    <property type="entry name" value="Tim44-like_dom"/>
</dbReference>
<dbReference type="HOGENOM" id="CLU_052470_0_0_6"/>
<dbReference type="OrthoDB" id="5298777at2"/>
<proteinExistence type="predicted"/>
<keyword evidence="5" id="KW-1185">Reference proteome</keyword>
<dbReference type="Pfam" id="PF04280">
    <property type="entry name" value="Tim44"/>
    <property type="match status" value="1"/>
</dbReference>
<evidence type="ECO:0000259" key="3">
    <source>
        <dbReference type="SMART" id="SM00978"/>
    </source>
</evidence>
<keyword evidence="1" id="KW-1133">Transmembrane helix</keyword>
<sequence>MRNLFTCLLITLLSFGLVVNEAAAKRFGGGRSFGVQRSQSSLMSSHKPQQSTAALGQKSPASKWGGMLGGLLVGGLLASLFMGHGVASGIISWLILGAVVFFIVGFFRRRMQPSMQGAGSNAFGQSFSNFTQQFTNNNPGGSSSNSSASDYPADFDQENFLRDAKVCFIRLQTAYDQKNLQDLTTFTAPEVFGEIKMQLDERGDSPNKTEVITLNAELLDVSKQVDSSIASVRFTGTIKENDDPITQLNEIWHFRRFGNSKDWVVGGIQQEINPL</sequence>
<feature type="chain" id="PRO_5001935517" evidence="2">
    <location>
        <begin position="25"/>
        <end position="275"/>
    </location>
</feature>
<evidence type="ECO:0000313" key="4">
    <source>
        <dbReference type="EMBL" id="CEG57931.1"/>
    </source>
</evidence>
<dbReference type="PANTHER" id="PTHR41542">
    <property type="entry name" value="BLL5807 PROTEIN"/>
    <property type="match status" value="1"/>
</dbReference>
<reference evidence="5" key="1">
    <citation type="submission" date="2014-09" db="EMBL/GenBank/DDBJ databases">
        <authorList>
            <person name="Gomez-Valero L."/>
        </authorList>
    </citation>
    <scope>NUCLEOTIDE SEQUENCE [LARGE SCALE GENOMIC DNA]</scope>
    <source>
        <strain evidence="5">ATCC700992</strain>
    </source>
</reference>
<dbReference type="KEGG" id="lfa:LFA_2559"/>